<feature type="domain" description="D-isomer specific 2-hydroxyacid dehydrogenase NAD-binding" evidence="3">
    <location>
        <begin position="142"/>
        <end position="313"/>
    </location>
</feature>
<dbReference type="CDD" id="cd05300">
    <property type="entry name" value="2-Hacid_dh_1"/>
    <property type="match status" value="1"/>
</dbReference>
<dbReference type="InterPro" id="IPR036291">
    <property type="entry name" value="NAD(P)-bd_dom_sf"/>
</dbReference>
<dbReference type="RefSeq" id="WP_342372064.1">
    <property type="nucleotide sequence ID" value="NZ_CP115965.1"/>
</dbReference>
<evidence type="ECO:0000259" key="3">
    <source>
        <dbReference type="Pfam" id="PF02826"/>
    </source>
</evidence>
<protein>
    <submittedName>
        <fullName evidence="4">D-2-hydroxyacid dehydrogenase</fullName>
    </submittedName>
</protein>
<sequence length="350" mass="37446">MTSDRLKVFVATPLEPELCGLLTDLEPRIDLVVEQDLLAPMRWPGDHEGDPSFERTPEQQARFEELCDAADALYGIPDTKPAALARTVRANPGLRWVHTMAAGGGAQVKAAGLSPQEMAAVEFTTSAGAHGDTLAEFALFGVFAGAKDLPRLQRQQRNREWSTRWAMKQVSEMTVLVVGMGNIGRTTAARFAALGARVIGVNRSLREVDGVEQVYPTAELARVVSSADAIINTLPQASDTDGLISAEVFANVKPGVIFASTGRGACVDEDALVAALVDGRVGFAALDVFAVEPLPSDSPLWGMDNVIVSPHTGALNDGEDELIARMFAENAGRLLDGEPLVNAIDRVHFY</sequence>
<accession>A0ABZ3C5I7</accession>
<organism evidence="4 5">
    <name type="scientific">Propioniciclava soli</name>
    <dbReference type="NCBI Taxonomy" id="2775081"/>
    <lineage>
        <taxon>Bacteria</taxon>
        <taxon>Bacillati</taxon>
        <taxon>Actinomycetota</taxon>
        <taxon>Actinomycetes</taxon>
        <taxon>Propionibacteriales</taxon>
        <taxon>Propionibacteriaceae</taxon>
        <taxon>Propioniciclava</taxon>
    </lineage>
</organism>
<keyword evidence="5" id="KW-1185">Reference proteome</keyword>
<reference evidence="4 5" key="1">
    <citation type="journal article" date="2023" name="Environ Microbiome">
        <title>A coral-associated actinobacterium mitigates coral bleaching under heat stress.</title>
        <authorList>
            <person name="Li J."/>
            <person name="Zou Y."/>
            <person name="Li Q."/>
            <person name="Zhang J."/>
            <person name="Bourne D.G."/>
            <person name="Lyu Y."/>
            <person name="Liu C."/>
            <person name="Zhang S."/>
        </authorList>
    </citation>
    <scope>NUCLEOTIDE SEQUENCE [LARGE SCALE GENOMIC DNA]</scope>
    <source>
        <strain evidence="4 5">SCSIO 13291</strain>
    </source>
</reference>
<dbReference type="PANTHER" id="PTHR43333:SF1">
    <property type="entry name" value="D-ISOMER SPECIFIC 2-HYDROXYACID DEHYDROGENASE NAD-BINDING DOMAIN-CONTAINING PROTEIN"/>
    <property type="match status" value="1"/>
</dbReference>
<dbReference type="Gene3D" id="3.40.50.720">
    <property type="entry name" value="NAD(P)-binding Rossmann-like Domain"/>
    <property type="match status" value="2"/>
</dbReference>
<name>A0ABZ3C5I7_9ACTN</name>
<evidence type="ECO:0000313" key="4">
    <source>
        <dbReference type="EMBL" id="WZW97786.1"/>
    </source>
</evidence>
<evidence type="ECO:0000256" key="1">
    <source>
        <dbReference type="ARBA" id="ARBA00023002"/>
    </source>
</evidence>
<dbReference type="EMBL" id="CP115965">
    <property type="protein sequence ID" value="WZW97786.1"/>
    <property type="molecule type" value="Genomic_DNA"/>
</dbReference>
<dbReference type="Proteomes" id="UP001434337">
    <property type="component" value="Chromosome"/>
</dbReference>
<evidence type="ECO:0000256" key="2">
    <source>
        <dbReference type="ARBA" id="ARBA00023027"/>
    </source>
</evidence>
<proteinExistence type="predicted"/>
<dbReference type="PANTHER" id="PTHR43333">
    <property type="entry name" value="2-HACID_DH_C DOMAIN-CONTAINING PROTEIN"/>
    <property type="match status" value="1"/>
</dbReference>
<dbReference type="SUPFAM" id="SSF51735">
    <property type="entry name" value="NAD(P)-binding Rossmann-fold domains"/>
    <property type="match status" value="1"/>
</dbReference>
<dbReference type="Pfam" id="PF02826">
    <property type="entry name" value="2-Hacid_dh_C"/>
    <property type="match status" value="1"/>
</dbReference>
<keyword evidence="2" id="KW-0520">NAD</keyword>
<gene>
    <name evidence="4" type="ORF">PCC79_12905</name>
</gene>
<evidence type="ECO:0000313" key="5">
    <source>
        <dbReference type="Proteomes" id="UP001434337"/>
    </source>
</evidence>
<keyword evidence="1" id="KW-0560">Oxidoreductase</keyword>
<dbReference type="InterPro" id="IPR006140">
    <property type="entry name" value="D-isomer_DH_NAD-bd"/>
</dbReference>